<evidence type="ECO:0000256" key="1">
    <source>
        <dbReference type="SAM" id="MobiDB-lite"/>
    </source>
</evidence>
<dbReference type="AlphaFoldDB" id="A0A6A8DDB0"/>
<sequence length="46" mass="5295">MDKKEKLNNEVKKNAGGAFANSDNHIPKDVRETYFTDKGNRSKNRK</sequence>
<organism evidence="2 3">
    <name type="scientific">Aquibacillus halophilus</name>
    <dbReference type="NCBI Taxonomy" id="930132"/>
    <lineage>
        <taxon>Bacteria</taxon>
        <taxon>Bacillati</taxon>
        <taxon>Bacillota</taxon>
        <taxon>Bacilli</taxon>
        <taxon>Bacillales</taxon>
        <taxon>Bacillaceae</taxon>
        <taxon>Aquibacillus</taxon>
    </lineage>
</organism>
<dbReference type="Proteomes" id="UP000799092">
    <property type="component" value="Unassembled WGS sequence"/>
</dbReference>
<accession>A0A6A8DDB0</accession>
<evidence type="ECO:0000313" key="3">
    <source>
        <dbReference type="Proteomes" id="UP000799092"/>
    </source>
</evidence>
<gene>
    <name evidence="2" type="ORF">GH741_07435</name>
</gene>
<feature type="compositionally biased region" description="Basic and acidic residues" evidence="1">
    <location>
        <begin position="25"/>
        <end position="40"/>
    </location>
</feature>
<feature type="compositionally biased region" description="Basic and acidic residues" evidence="1">
    <location>
        <begin position="1"/>
        <end position="13"/>
    </location>
</feature>
<protein>
    <submittedName>
        <fullName evidence="2">Uncharacterized protein</fullName>
    </submittedName>
</protein>
<dbReference type="EMBL" id="WJNG01000005">
    <property type="protein sequence ID" value="MRH42516.1"/>
    <property type="molecule type" value="Genomic_DNA"/>
</dbReference>
<comment type="caution">
    <text evidence="2">The sequence shown here is derived from an EMBL/GenBank/DDBJ whole genome shotgun (WGS) entry which is preliminary data.</text>
</comment>
<dbReference type="RefSeq" id="WP_153736157.1">
    <property type="nucleotide sequence ID" value="NZ_WJNG01000005.1"/>
</dbReference>
<name>A0A6A8DDB0_9BACI</name>
<evidence type="ECO:0000313" key="2">
    <source>
        <dbReference type="EMBL" id="MRH42516.1"/>
    </source>
</evidence>
<keyword evidence="3" id="KW-1185">Reference proteome</keyword>
<feature type="region of interest" description="Disordered" evidence="1">
    <location>
        <begin position="1"/>
        <end position="46"/>
    </location>
</feature>
<reference evidence="2" key="1">
    <citation type="submission" date="2019-11" db="EMBL/GenBank/DDBJ databases">
        <authorList>
            <person name="Li J."/>
        </authorList>
    </citation>
    <scope>NUCLEOTIDE SEQUENCE</scope>
    <source>
        <strain evidence="2">B6B</strain>
    </source>
</reference>
<proteinExistence type="predicted"/>